<proteinExistence type="predicted"/>
<reference evidence="1 2" key="1">
    <citation type="submission" date="2013-07" db="EMBL/GenBank/DDBJ databases">
        <authorList>
            <person name="Weinstock G."/>
            <person name="Sodergren E."/>
            <person name="Wylie T."/>
            <person name="Fulton L."/>
            <person name="Fulton R."/>
            <person name="Fronick C."/>
            <person name="O'Laughlin M."/>
            <person name="Godfrey J."/>
            <person name="Miner T."/>
            <person name="Herter B."/>
            <person name="Appelbaum E."/>
            <person name="Cordes M."/>
            <person name="Lek S."/>
            <person name="Wollam A."/>
            <person name="Pepin K.H."/>
            <person name="Palsikar V.B."/>
            <person name="Mitreva M."/>
            <person name="Wilson R.K."/>
        </authorList>
    </citation>
    <scope>NUCLEOTIDE SEQUENCE [LARGE SCALE GENOMIC DNA]</scope>
    <source>
        <strain evidence="1 2">ATCC 27760</strain>
    </source>
</reference>
<dbReference type="HOGENOM" id="CLU_409314_0_0_9"/>
<accession>U2KJH9</accession>
<sequence>MHMENTFCILGKELTFSDEKVNYVKLKREYDRKISGAREMLQEKLPEATEGDIGALIGNALITTYKSNKADGTLGKLKEYGAIFNEVKNEILDYGLFKHFIDIRNSYIAEYMQVITNEGENILHELQEQGVDTENYSIEAMLNKTFATSNVAKYLNGAAKKISESKATFFSVHDAVLPFVQGMEQCAMQEEHDLVHTEADKALYDSLIRPLNKCFFTYAYSTMFSSLIKLDEDGKPKSISAFSDAATKISNRVFSNANVQRALKKGVGEDVFHMFSQKMELFQEAGLCTYEPIPAEDTKKAMKLYTEASAEDCEPDTRMENLTEALALDPYPSDFYTAILDFFSDENGELQKLAKIMDIDVTSHIESILMKIYKDGDIGTLESTLELKEQIFAKEKSFHYSDSKAAKSILFRQHFLELGRIADEMSLEEITENWKSIQNGNNTFATGEQSDVDDENCILILRRRFLGLHVAEYHDVIRNLHLKDDATDGDKNYAFYEEGEDYIDFEEECKKINGGKLERDADFTVQNYAEDKLASGEVILGYFHYARVLDIVGDGKTLFITNKRIYTTKEKFTEFNAISQCEPVKKLMLTYIVFHKTDGTVIQLPVSKELMIPAADMINRLIAALKGTEYVADSVTVSNSQNIEAAKTMIFDTANSMKKGLGALFGKKPKK</sequence>
<organism evidence="1 2">
    <name type="scientific">Ruminococcus callidus ATCC 27760</name>
    <dbReference type="NCBI Taxonomy" id="411473"/>
    <lineage>
        <taxon>Bacteria</taxon>
        <taxon>Bacillati</taxon>
        <taxon>Bacillota</taxon>
        <taxon>Clostridia</taxon>
        <taxon>Eubacteriales</taxon>
        <taxon>Oscillospiraceae</taxon>
        <taxon>Ruminococcus</taxon>
    </lineage>
</organism>
<dbReference type="AlphaFoldDB" id="U2KJH9"/>
<comment type="caution">
    <text evidence="1">The sequence shown here is derived from an EMBL/GenBank/DDBJ whole genome shotgun (WGS) entry which is preliminary data.</text>
</comment>
<evidence type="ECO:0000313" key="1">
    <source>
        <dbReference type="EMBL" id="ERJ92210.1"/>
    </source>
</evidence>
<dbReference type="STRING" id="411473.RUMCAL_02490"/>
<gene>
    <name evidence="1" type="ORF">RUMCAL_02490</name>
</gene>
<keyword evidence="2" id="KW-1185">Reference proteome</keyword>
<dbReference type="EMBL" id="AWVF01000297">
    <property type="protein sequence ID" value="ERJ92210.1"/>
    <property type="molecule type" value="Genomic_DNA"/>
</dbReference>
<dbReference type="Proteomes" id="UP000016662">
    <property type="component" value="Unassembled WGS sequence"/>
</dbReference>
<protein>
    <submittedName>
        <fullName evidence="1">Uncharacterized protein</fullName>
    </submittedName>
</protein>
<evidence type="ECO:0000313" key="2">
    <source>
        <dbReference type="Proteomes" id="UP000016662"/>
    </source>
</evidence>
<name>U2KJH9_9FIRM</name>
<dbReference type="PATRIC" id="fig|411473.3.peg.2083"/>